<dbReference type="SUPFAM" id="SSF88713">
    <property type="entry name" value="Glycoside hydrolase/deacetylase"/>
    <property type="match status" value="1"/>
</dbReference>
<keyword evidence="11" id="KW-1185">Reference proteome</keyword>
<evidence type="ECO:0000256" key="5">
    <source>
        <dbReference type="ARBA" id="ARBA00022801"/>
    </source>
</evidence>
<dbReference type="PANTHER" id="PTHR10587:SF133">
    <property type="entry name" value="CHITIN DEACETYLASE 1-RELATED"/>
    <property type="match status" value="1"/>
</dbReference>
<evidence type="ECO:0000313" key="10">
    <source>
        <dbReference type="EMBL" id="KPL51121.1"/>
    </source>
</evidence>
<evidence type="ECO:0000256" key="6">
    <source>
        <dbReference type="ARBA" id="ARBA00032976"/>
    </source>
</evidence>
<dbReference type="GO" id="GO:0016810">
    <property type="term" value="F:hydrolase activity, acting on carbon-nitrogen (but not peptide) bonds"/>
    <property type="evidence" value="ECO:0007669"/>
    <property type="project" value="InterPro"/>
</dbReference>
<feature type="chain" id="PRO_5006025654" description="Chitooligosaccharide deacetylase" evidence="8">
    <location>
        <begin position="30"/>
        <end position="482"/>
    </location>
</feature>
<accession>A0A0N8GEC3</accession>
<dbReference type="Pfam" id="PF01522">
    <property type="entry name" value="Polysacc_deac_1"/>
    <property type="match status" value="1"/>
</dbReference>
<dbReference type="RefSeq" id="WP_054357284.1">
    <property type="nucleotide sequence ID" value="NZ_JAPCYQ010000001.1"/>
</dbReference>
<feature type="compositionally biased region" description="Pro residues" evidence="7">
    <location>
        <begin position="38"/>
        <end position="55"/>
    </location>
</feature>
<keyword evidence="8" id="KW-0732">Signal</keyword>
<feature type="region of interest" description="Disordered" evidence="7">
    <location>
        <begin position="31"/>
        <end position="58"/>
    </location>
</feature>
<dbReference type="OrthoDB" id="276604at2"/>
<dbReference type="GO" id="GO:0016020">
    <property type="term" value="C:membrane"/>
    <property type="evidence" value="ECO:0007669"/>
    <property type="project" value="TreeGrafter"/>
</dbReference>
<evidence type="ECO:0000256" key="4">
    <source>
        <dbReference type="ARBA" id="ARBA00022723"/>
    </source>
</evidence>
<evidence type="ECO:0000256" key="2">
    <source>
        <dbReference type="ARBA" id="ARBA00010973"/>
    </source>
</evidence>
<dbReference type="Proteomes" id="UP000048984">
    <property type="component" value="Unassembled WGS sequence"/>
</dbReference>
<sequence length="482" mass="50017">MGQFDRNRALALASGVAFAALMAAGAVHAQQAGGGATPVPPKPITAAPPPPPAPAKPVAAKPVVVKPVVPPGGTAAAPAGTTKPAVKKPAAATAAAGTAAAPAGAKPAGAKPQKTVSAAQKVPPAARLAAAIAAKTAQPVPPVHDHVSKPYTAACSNPDALGVSRVLEVDTKDGLYLGQLYHGKLPLGPKEVVLTFDDGPIPRNTERVLAALDHECVKATYFIVGQMAKAYPETLRKTAAAGHTIGYHTMTHPLDMVKRPLDWAKGNMSQGWQTVDQILYGKAEEKPAVPFFRYPGLFNSRAINEWLNGMNMGVFAADAVGNDWVRGYDAQKVMEFSLKDLDRAGQSGILLLHDTKDSTATMVPQLLRELKARGYKIVHLVPKQPTPPLAHGPVNAQFPSAAPAPLAERSVAGFDAGRQLVQSTQGRDGRTADGPLPSYDSAAINRATALPASRGEPVAGEDGWFASTASSFRGLGSAIGLW</sequence>
<dbReference type="InterPro" id="IPR002509">
    <property type="entry name" value="NODB_dom"/>
</dbReference>
<keyword evidence="4" id="KW-0479">Metal-binding</keyword>
<dbReference type="InterPro" id="IPR050248">
    <property type="entry name" value="Polysacc_deacetylase_ArnD"/>
</dbReference>
<dbReference type="AlphaFoldDB" id="A0A0N8GEC3"/>
<feature type="signal peptide" evidence="8">
    <location>
        <begin position="1"/>
        <end position="29"/>
    </location>
</feature>
<keyword evidence="5" id="KW-0378">Hydrolase</keyword>
<comment type="caution">
    <text evidence="10">The sequence shown here is derived from an EMBL/GenBank/DDBJ whole genome shotgun (WGS) entry which is preliminary data.</text>
</comment>
<evidence type="ECO:0000256" key="7">
    <source>
        <dbReference type="SAM" id="MobiDB-lite"/>
    </source>
</evidence>
<dbReference type="GO" id="GO:0005975">
    <property type="term" value="P:carbohydrate metabolic process"/>
    <property type="evidence" value="ECO:0007669"/>
    <property type="project" value="InterPro"/>
</dbReference>
<dbReference type="GO" id="GO:0046872">
    <property type="term" value="F:metal ion binding"/>
    <property type="evidence" value="ECO:0007669"/>
    <property type="project" value="UniProtKB-KW"/>
</dbReference>
<evidence type="ECO:0000256" key="1">
    <source>
        <dbReference type="ARBA" id="ARBA00003236"/>
    </source>
</evidence>
<organism evidence="10 11">
    <name type="scientific">Prosthecodimorpha hirschii</name>
    <dbReference type="NCBI Taxonomy" id="665126"/>
    <lineage>
        <taxon>Bacteria</taxon>
        <taxon>Pseudomonadati</taxon>
        <taxon>Pseudomonadota</taxon>
        <taxon>Alphaproteobacteria</taxon>
        <taxon>Hyphomicrobiales</taxon>
        <taxon>Ancalomicrobiaceae</taxon>
        <taxon>Prosthecodimorpha</taxon>
    </lineage>
</organism>
<dbReference type="Gene3D" id="3.20.20.370">
    <property type="entry name" value="Glycoside hydrolase/deacetylase"/>
    <property type="match status" value="1"/>
</dbReference>
<dbReference type="PANTHER" id="PTHR10587">
    <property type="entry name" value="GLYCOSYL TRANSFERASE-RELATED"/>
    <property type="match status" value="1"/>
</dbReference>
<comment type="similarity">
    <text evidence="2">Belongs to the polysaccharide deacetylase family.</text>
</comment>
<name>A0A0N8GEC3_9HYPH</name>
<feature type="region of interest" description="Disordered" evidence="7">
    <location>
        <begin position="100"/>
        <end position="121"/>
    </location>
</feature>
<comment type="function">
    <text evidence="1">Is involved in generating a small heat-stable compound (Nod), an acylated oligomer of N-acetylglucosamine, that stimulates mitosis in various plant protoplasts.</text>
</comment>
<gene>
    <name evidence="10" type="ORF">ABB55_01885</name>
</gene>
<reference evidence="10 11" key="2">
    <citation type="submission" date="2015-10" db="EMBL/GenBank/DDBJ databases">
        <title>Draft Genome Sequence of Prosthecomicrobium hirschii ATCC 27832.</title>
        <authorList>
            <person name="Daniel J."/>
            <person name="Givan S.A."/>
            <person name="Brun Y.V."/>
            <person name="Brown P.J."/>
        </authorList>
    </citation>
    <scope>NUCLEOTIDE SEQUENCE [LARGE SCALE GENOMIC DNA]</scope>
    <source>
        <strain evidence="10 11">16</strain>
    </source>
</reference>
<evidence type="ECO:0000259" key="9">
    <source>
        <dbReference type="PROSITE" id="PS51677"/>
    </source>
</evidence>
<dbReference type="PROSITE" id="PS51677">
    <property type="entry name" value="NODB"/>
    <property type="match status" value="1"/>
</dbReference>
<dbReference type="EMBL" id="LJYW01000001">
    <property type="protein sequence ID" value="KPL51121.1"/>
    <property type="molecule type" value="Genomic_DNA"/>
</dbReference>
<evidence type="ECO:0000256" key="3">
    <source>
        <dbReference type="ARBA" id="ARBA00020071"/>
    </source>
</evidence>
<evidence type="ECO:0000256" key="8">
    <source>
        <dbReference type="SAM" id="SignalP"/>
    </source>
</evidence>
<evidence type="ECO:0000313" key="11">
    <source>
        <dbReference type="Proteomes" id="UP000048984"/>
    </source>
</evidence>
<protein>
    <recommendedName>
        <fullName evidence="3">Chitooligosaccharide deacetylase</fullName>
    </recommendedName>
    <alternativeName>
        <fullName evidence="6">Nodulation protein B</fullName>
    </alternativeName>
</protein>
<proteinExistence type="inferred from homology"/>
<dbReference type="STRING" id="665126.ABB55_01885"/>
<dbReference type="InterPro" id="IPR011330">
    <property type="entry name" value="Glyco_hydro/deAcase_b/a-brl"/>
</dbReference>
<reference evidence="10 11" key="1">
    <citation type="submission" date="2015-09" db="EMBL/GenBank/DDBJ databases">
        <authorList>
            <consortium name="Swine Surveillance"/>
        </authorList>
    </citation>
    <scope>NUCLEOTIDE SEQUENCE [LARGE SCALE GENOMIC DNA]</scope>
    <source>
        <strain evidence="10 11">16</strain>
    </source>
</reference>
<feature type="domain" description="NodB homology" evidence="9">
    <location>
        <begin position="190"/>
        <end position="378"/>
    </location>
</feature>
<dbReference type="CDD" id="cd10917">
    <property type="entry name" value="CE4_NodB_like_6s_7s"/>
    <property type="match status" value="1"/>
</dbReference>